<keyword evidence="5 13" id="KW-0812">Transmembrane</keyword>
<evidence type="ECO:0000256" key="6">
    <source>
        <dbReference type="ARBA" id="ARBA00022946"/>
    </source>
</evidence>
<keyword evidence="8" id="KW-0496">Mitochondrion</keyword>
<evidence type="ECO:0000256" key="1">
    <source>
        <dbReference type="ARBA" id="ARBA00004225"/>
    </source>
</evidence>
<keyword evidence="15" id="KW-1185">Reference proteome</keyword>
<dbReference type="HAMAP" id="MF_00154">
    <property type="entry name" value="CyoE_CtaB"/>
    <property type="match status" value="1"/>
</dbReference>
<evidence type="ECO:0000256" key="7">
    <source>
        <dbReference type="ARBA" id="ARBA00022989"/>
    </source>
</evidence>
<evidence type="ECO:0000256" key="3">
    <source>
        <dbReference type="ARBA" id="ARBA00016335"/>
    </source>
</evidence>
<dbReference type="InterPro" id="IPR000537">
    <property type="entry name" value="UbiA_prenyltransferase"/>
</dbReference>
<feature type="transmembrane region" description="Helical" evidence="13">
    <location>
        <begin position="255"/>
        <end position="275"/>
    </location>
</feature>
<sequence>MTATMNILSRAPRPRATTIVNHWYQSTRPSSTSAVPSLAARTSAVRTRPSAATIHILSRSAAPAPFIERRKHIGLPGRRGIIKSDFFFSSILATRLRRQSSSSSPSSPPSSSSTADQNAAPSAAVADGKEPAVPSDADMATTYRACPPLTLPQLLGVYSELSKARLASFVTLTTMVGYALAPTATAVTTLLATTIGTHLCVTSANTFNQLMESPYDAQMSRTRNRPLVRHAITPFHAAAFAVGTGVAGIASLAAFVNPLTAALGGANLVLYAFIYTPMKRLSIANTWVGAIVGAIPPMMGWTACTNSLALPDDLGAYVLGFLMYAWQFPHFNSLSWNIRADYSKAGYRMAAVTDPALNARVSLRYALAMLPVPVLTSYMGLTTWWFVTTSSVANGAMALYAYRFWRHRNDKSARDLFFSSLFHLPIVFGAMLVHRAPRDGEDQVSLLDRIKYWVTGKWPETVKIPDALTKKSVAPAVASS</sequence>
<evidence type="ECO:0000256" key="12">
    <source>
        <dbReference type="SAM" id="MobiDB-lite"/>
    </source>
</evidence>
<dbReference type="Gene3D" id="1.10.357.140">
    <property type="entry name" value="UbiA prenyltransferase"/>
    <property type="match status" value="1"/>
</dbReference>
<feature type="transmembrane region" description="Helical" evidence="13">
    <location>
        <begin position="416"/>
        <end position="436"/>
    </location>
</feature>
<dbReference type="Pfam" id="PF01040">
    <property type="entry name" value="UbiA"/>
    <property type="match status" value="1"/>
</dbReference>
<gene>
    <name evidence="14" type="ORF">AMAG_00832</name>
</gene>
<dbReference type="InterPro" id="IPR006369">
    <property type="entry name" value="Protohaem_IX_farnesylTrfase"/>
</dbReference>
<dbReference type="FunFam" id="1.10.357.140:FF:000004">
    <property type="entry name" value="Protoheme IX farnesyltransferase, mitochondrial"/>
    <property type="match status" value="1"/>
</dbReference>
<name>A0A0L0RXV0_ALLM3</name>
<dbReference type="PANTHER" id="PTHR43448">
    <property type="entry name" value="PROTOHEME IX FARNESYLTRANSFERASE, MITOCHONDRIAL"/>
    <property type="match status" value="1"/>
</dbReference>
<evidence type="ECO:0000256" key="11">
    <source>
        <dbReference type="ARBA" id="ARBA00030253"/>
    </source>
</evidence>
<dbReference type="OMA" id="GCMVLHS"/>
<feature type="transmembrane region" description="Helical" evidence="13">
    <location>
        <begin position="227"/>
        <end position="249"/>
    </location>
</feature>
<comment type="subcellular location">
    <subcellularLocation>
        <location evidence="1">Mitochondrion membrane</location>
        <topology evidence="1">Multi-pass membrane protein</topology>
    </subcellularLocation>
</comment>
<keyword evidence="6" id="KW-0809">Transit peptide</keyword>
<dbReference type="STRING" id="578462.A0A0L0RXV0"/>
<reference evidence="15" key="2">
    <citation type="submission" date="2009-11" db="EMBL/GenBank/DDBJ databases">
        <title>The Genome Sequence of Allomyces macrogynus strain ATCC 38327.</title>
        <authorList>
            <consortium name="The Broad Institute Genome Sequencing Platform"/>
            <person name="Russ C."/>
            <person name="Cuomo C."/>
            <person name="Shea T."/>
            <person name="Young S.K."/>
            <person name="Zeng Q."/>
            <person name="Koehrsen M."/>
            <person name="Haas B."/>
            <person name="Borodovsky M."/>
            <person name="Guigo R."/>
            <person name="Alvarado L."/>
            <person name="Berlin A."/>
            <person name="Borenstein D."/>
            <person name="Chen Z."/>
            <person name="Engels R."/>
            <person name="Freedman E."/>
            <person name="Gellesch M."/>
            <person name="Goldberg J."/>
            <person name="Griggs A."/>
            <person name="Gujja S."/>
            <person name="Heiman D."/>
            <person name="Hepburn T."/>
            <person name="Howarth C."/>
            <person name="Jen D."/>
            <person name="Larson L."/>
            <person name="Lewis B."/>
            <person name="Mehta T."/>
            <person name="Park D."/>
            <person name="Pearson M."/>
            <person name="Roberts A."/>
            <person name="Saif S."/>
            <person name="Shenoy N."/>
            <person name="Sisk P."/>
            <person name="Stolte C."/>
            <person name="Sykes S."/>
            <person name="Walk T."/>
            <person name="White J."/>
            <person name="Yandava C."/>
            <person name="Burger G."/>
            <person name="Gray M.W."/>
            <person name="Holland P.W.H."/>
            <person name="King N."/>
            <person name="Lang F.B.F."/>
            <person name="Roger A.J."/>
            <person name="Ruiz-Trillo I."/>
            <person name="Lander E."/>
            <person name="Nusbaum C."/>
        </authorList>
    </citation>
    <scope>NUCLEOTIDE SEQUENCE [LARGE SCALE GENOMIC DNA]</scope>
    <source>
        <strain evidence="15">ATCC 38327</strain>
    </source>
</reference>
<keyword evidence="10 13" id="KW-0472">Membrane</keyword>
<feature type="transmembrane region" description="Helical" evidence="13">
    <location>
        <begin position="314"/>
        <end position="336"/>
    </location>
</feature>
<feature type="compositionally biased region" description="Low complexity" evidence="12">
    <location>
        <begin position="100"/>
        <end position="113"/>
    </location>
</feature>
<dbReference type="PANTHER" id="PTHR43448:SF2">
    <property type="entry name" value="PROTOHEME IX FARNESYLTRANSFERASE, MITOCHONDRIAL"/>
    <property type="match status" value="1"/>
</dbReference>
<evidence type="ECO:0000256" key="8">
    <source>
        <dbReference type="ARBA" id="ARBA00023128"/>
    </source>
</evidence>
<keyword evidence="4 14" id="KW-0808">Transferase</keyword>
<feature type="transmembrane region" description="Helical" evidence="13">
    <location>
        <begin position="287"/>
        <end position="308"/>
    </location>
</feature>
<evidence type="ECO:0000256" key="9">
    <source>
        <dbReference type="ARBA" id="ARBA00023133"/>
    </source>
</evidence>
<dbReference type="NCBIfam" id="TIGR01473">
    <property type="entry name" value="cyoE_ctaB"/>
    <property type="match status" value="1"/>
</dbReference>
<protein>
    <recommendedName>
        <fullName evidence="3">Protoheme IX farnesyltransferase, mitochondrial</fullName>
    </recommendedName>
    <alternativeName>
        <fullName evidence="11">Heme O synthase</fullName>
    </alternativeName>
</protein>
<dbReference type="OrthoDB" id="5211at2759"/>
<evidence type="ECO:0000256" key="13">
    <source>
        <dbReference type="SAM" id="Phobius"/>
    </source>
</evidence>
<evidence type="ECO:0000256" key="5">
    <source>
        <dbReference type="ARBA" id="ARBA00022692"/>
    </source>
</evidence>
<evidence type="ECO:0000256" key="4">
    <source>
        <dbReference type="ARBA" id="ARBA00022679"/>
    </source>
</evidence>
<dbReference type="GO" id="GO:0031966">
    <property type="term" value="C:mitochondrial membrane"/>
    <property type="evidence" value="ECO:0007669"/>
    <property type="project" value="UniProtKB-SubCell"/>
</dbReference>
<evidence type="ECO:0000256" key="10">
    <source>
        <dbReference type="ARBA" id="ARBA00023136"/>
    </source>
</evidence>
<feature type="transmembrane region" description="Helical" evidence="13">
    <location>
        <begin position="384"/>
        <end position="404"/>
    </location>
</feature>
<dbReference type="GO" id="GO:0006784">
    <property type="term" value="P:heme A biosynthetic process"/>
    <property type="evidence" value="ECO:0007669"/>
    <property type="project" value="TreeGrafter"/>
</dbReference>
<dbReference type="GO" id="GO:0008495">
    <property type="term" value="F:protoheme IX farnesyltransferase activity"/>
    <property type="evidence" value="ECO:0007669"/>
    <property type="project" value="InterPro"/>
</dbReference>
<keyword evidence="9" id="KW-0350">Heme biosynthesis</keyword>
<comment type="similarity">
    <text evidence="2">Belongs to the UbiA prenyltransferase family.</text>
</comment>
<keyword evidence="7 13" id="KW-1133">Transmembrane helix</keyword>
<dbReference type="Proteomes" id="UP000054350">
    <property type="component" value="Unassembled WGS sequence"/>
</dbReference>
<dbReference type="VEuPathDB" id="FungiDB:AMAG_00832"/>
<dbReference type="EMBL" id="GG745328">
    <property type="protein sequence ID" value="KNE54886.1"/>
    <property type="molecule type" value="Genomic_DNA"/>
</dbReference>
<reference evidence="14 15" key="1">
    <citation type="submission" date="2009-11" db="EMBL/GenBank/DDBJ databases">
        <title>Annotation of Allomyces macrogynus ATCC 38327.</title>
        <authorList>
            <consortium name="The Broad Institute Genome Sequencing Platform"/>
            <person name="Russ C."/>
            <person name="Cuomo C."/>
            <person name="Burger G."/>
            <person name="Gray M.W."/>
            <person name="Holland P.W.H."/>
            <person name="King N."/>
            <person name="Lang F.B.F."/>
            <person name="Roger A.J."/>
            <person name="Ruiz-Trillo I."/>
            <person name="Young S.K."/>
            <person name="Zeng Q."/>
            <person name="Gargeya S."/>
            <person name="Fitzgerald M."/>
            <person name="Haas B."/>
            <person name="Abouelleil A."/>
            <person name="Alvarado L."/>
            <person name="Arachchi H.M."/>
            <person name="Berlin A."/>
            <person name="Chapman S.B."/>
            <person name="Gearin G."/>
            <person name="Goldberg J."/>
            <person name="Griggs A."/>
            <person name="Gujja S."/>
            <person name="Hansen M."/>
            <person name="Heiman D."/>
            <person name="Howarth C."/>
            <person name="Larimer J."/>
            <person name="Lui A."/>
            <person name="MacDonald P.J.P."/>
            <person name="McCowen C."/>
            <person name="Montmayeur A."/>
            <person name="Murphy C."/>
            <person name="Neiman D."/>
            <person name="Pearson M."/>
            <person name="Priest M."/>
            <person name="Roberts A."/>
            <person name="Saif S."/>
            <person name="Shea T."/>
            <person name="Sisk P."/>
            <person name="Stolte C."/>
            <person name="Sykes S."/>
            <person name="Wortman J."/>
            <person name="Nusbaum C."/>
            <person name="Birren B."/>
        </authorList>
    </citation>
    <scope>NUCLEOTIDE SEQUENCE [LARGE SCALE GENOMIC DNA]</scope>
    <source>
        <strain evidence="14 15">ATCC 38327</strain>
    </source>
</reference>
<dbReference type="InterPro" id="IPR044878">
    <property type="entry name" value="UbiA_sf"/>
</dbReference>
<evidence type="ECO:0000313" key="14">
    <source>
        <dbReference type="EMBL" id="KNE54886.1"/>
    </source>
</evidence>
<dbReference type="CDD" id="cd13957">
    <property type="entry name" value="PT_UbiA_Cox10"/>
    <property type="match status" value="1"/>
</dbReference>
<proteinExistence type="inferred from homology"/>
<evidence type="ECO:0000256" key="2">
    <source>
        <dbReference type="ARBA" id="ARBA00005985"/>
    </source>
</evidence>
<evidence type="ECO:0000313" key="15">
    <source>
        <dbReference type="Proteomes" id="UP000054350"/>
    </source>
</evidence>
<feature type="transmembrane region" description="Helical" evidence="13">
    <location>
        <begin position="357"/>
        <end position="378"/>
    </location>
</feature>
<dbReference type="AlphaFoldDB" id="A0A0L0RXV0"/>
<organism evidence="14 15">
    <name type="scientific">Allomyces macrogynus (strain ATCC 38327)</name>
    <name type="common">Allomyces javanicus var. macrogynus</name>
    <dbReference type="NCBI Taxonomy" id="578462"/>
    <lineage>
        <taxon>Eukaryota</taxon>
        <taxon>Fungi</taxon>
        <taxon>Fungi incertae sedis</taxon>
        <taxon>Blastocladiomycota</taxon>
        <taxon>Blastocladiomycetes</taxon>
        <taxon>Blastocladiales</taxon>
        <taxon>Blastocladiaceae</taxon>
        <taxon>Allomyces</taxon>
    </lineage>
</organism>
<feature type="region of interest" description="Disordered" evidence="12">
    <location>
        <begin position="98"/>
        <end position="134"/>
    </location>
</feature>
<dbReference type="eggNOG" id="KOG1380">
    <property type="taxonomic scope" value="Eukaryota"/>
</dbReference>
<accession>A0A0L0RXV0</accession>